<dbReference type="eggNOG" id="COG2375">
    <property type="taxonomic scope" value="Bacteria"/>
</dbReference>
<dbReference type="STRING" id="1192034.CAP_1620"/>
<dbReference type="PANTHER" id="PTHR30157">
    <property type="entry name" value="FERRIC REDUCTASE, NADPH-DEPENDENT"/>
    <property type="match status" value="1"/>
</dbReference>
<organism evidence="2 3">
    <name type="scientific">Chondromyces apiculatus DSM 436</name>
    <dbReference type="NCBI Taxonomy" id="1192034"/>
    <lineage>
        <taxon>Bacteria</taxon>
        <taxon>Pseudomonadati</taxon>
        <taxon>Myxococcota</taxon>
        <taxon>Polyangia</taxon>
        <taxon>Polyangiales</taxon>
        <taxon>Polyangiaceae</taxon>
        <taxon>Chondromyces</taxon>
    </lineage>
</organism>
<gene>
    <name evidence="2" type="ORF">CAP_1620</name>
</gene>
<dbReference type="EMBL" id="ASRX01000143">
    <property type="protein sequence ID" value="EYF00031.1"/>
    <property type="molecule type" value="Genomic_DNA"/>
</dbReference>
<dbReference type="CDD" id="cd06193">
    <property type="entry name" value="siderophore_interacting"/>
    <property type="match status" value="1"/>
</dbReference>
<protein>
    <recommendedName>
        <fullName evidence="1">FAD-binding FR-type domain-containing protein</fullName>
    </recommendedName>
</protein>
<evidence type="ECO:0000259" key="1">
    <source>
        <dbReference type="PROSITE" id="PS51384"/>
    </source>
</evidence>
<accession>A0A017SUU3</accession>
<dbReference type="PANTHER" id="PTHR30157:SF0">
    <property type="entry name" value="NADPH-DEPENDENT FERRIC-CHELATE REDUCTASE"/>
    <property type="match status" value="1"/>
</dbReference>
<dbReference type="PROSITE" id="PS51384">
    <property type="entry name" value="FAD_FR"/>
    <property type="match status" value="1"/>
</dbReference>
<dbReference type="Gene3D" id="2.40.30.10">
    <property type="entry name" value="Translation factors"/>
    <property type="match status" value="1"/>
</dbReference>
<dbReference type="InterPro" id="IPR039374">
    <property type="entry name" value="SIP_fam"/>
</dbReference>
<dbReference type="RefSeq" id="WP_044252493.1">
    <property type="nucleotide sequence ID" value="NZ_ASRX01000143.1"/>
</dbReference>
<proteinExistence type="predicted"/>
<evidence type="ECO:0000313" key="3">
    <source>
        <dbReference type="Proteomes" id="UP000019678"/>
    </source>
</evidence>
<sequence>MAFKGAKAFLGDALGKLLFREVAVTELVEVAPSFRKMTLAGAELRGASFSAGDKVQVMLPEVGSRTYTPFAFDRVEGAMQFLTFLHGDEPGARWARGAKVGDRIRVFGPRGSLPLASLDGALVIFGDETSFGVARAASEARGTSGASGASGASACVFEVSAGDAAKVAVEALGLDKAVLVEKTGTGSHLAAVEARLREALGESPRAHLVLTGKAQSIQVLRAAFKARPAPCAGQKVKAYWSVGKRGLD</sequence>
<reference evidence="2 3" key="1">
    <citation type="submission" date="2013-05" db="EMBL/GenBank/DDBJ databases">
        <title>Genome assembly of Chondromyces apiculatus DSM 436.</title>
        <authorList>
            <person name="Sharma G."/>
            <person name="Khatri I."/>
            <person name="Kaur C."/>
            <person name="Mayilraj S."/>
            <person name="Subramanian S."/>
        </authorList>
    </citation>
    <scope>NUCLEOTIDE SEQUENCE [LARGE SCALE GENOMIC DNA]</scope>
    <source>
        <strain evidence="2 3">DSM 436</strain>
    </source>
</reference>
<dbReference type="GO" id="GO:0016491">
    <property type="term" value="F:oxidoreductase activity"/>
    <property type="evidence" value="ECO:0007669"/>
    <property type="project" value="InterPro"/>
</dbReference>
<evidence type="ECO:0000313" key="2">
    <source>
        <dbReference type="EMBL" id="EYF00031.1"/>
    </source>
</evidence>
<dbReference type="Proteomes" id="UP000019678">
    <property type="component" value="Unassembled WGS sequence"/>
</dbReference>
<feature type="domain" description="FAD-binding FR-type" evidence="1">
    <location>
        <begin position="17"/>
        <end position="116"/>
    </location>
</feature>
<name>A0A017SUU3_9BACT</name>
<dbReference type="AlphaFoldDB" id="A0A017SUU3"/>
<comment type="caution">
    <text evidence="2">The sequence shown here is derived from an EMBL/GenBank/DDBJ whole genome shotgun (WGS) entry which is preliminary data.</text>
</comment>
<dbReference type="InterPro" id="IPR013113">
    <property type="entry name" value="SIP_FAD-bd"/>
</dbReference>
<keyword evidence="3" id="KW-1185">Reference proteome</keyword>
<dbReference type="InterPro" id="IPR017938">
    <property type="entry name" value="Riboflavin_synthase-like_b-brl"/>
</dbReference>
<dbReference type="Pfam" id="PF08021">
    <property type="entry name" value="FAD_binding_9"/>
    <property type="match status" value="1"/>
</dbReference>
<dbReference type="OrthoDB" id="9814826at2"/>
<dbReference type="SUPFAM" id="SSF63380">
    <property type="entry name" value="Riboflavin synthase domain-like"/>
    <property type="match status" value="1"/>
</dbReference>
<dbReference type="InterPro" id="IPR017927">
    <property type="entry name" value="FAD-bd_FR_type"/>
</dbReference>